<name>A0A9W4TQC6_9PROT</name>
<dbReference type="PANTHER" id="PTHR10344">
    <property type="entry name" value="THYMIDYLATE KINASE"/>
    <property type="match status" value="1"/>
</dbReference>
<evidence type="ECO:0000256" key="3">
    <source>
        <dbReference type="SAM" id="Phobius"/>
    </source>
</evidence>
<dbReference type="GO" id="GO:0004798">
    <property type="term" value="F:dTMP kinase activity"/>
    <property type="evidence" value="ECO:0007669"/>
    <property type="project" value="TreeGrafter"/>
</dbReference>
<dbReference type="SUPFAM" id="SSF52540">
    <property type="entry name" value="P-loop containing nucleoside triphosphate hydrolases"/>
    <property type="match status" value="1"/>
</dbReference>
<evidence type="ECO:0000256" key="2">
    <source>
        <dbReference type="ARBA" id="ARBA00022840"/>
    </source>
</evidence>
<dbReference type="GO" id="GO:0005829">
    <property type="term" value="C:cytosol"/>
    <property type="evidence" value="ECO:0007669"/>
    <property type="project" value="TreeGrafter"/>
</dbReference>
<sequence>MVSCKFFNFRKLYMSYQNSPKHLPPLIAFIGCDGSGKSTLSLEITSALSKIRPTQRCYLGQGSGNIGRRIREIKYIGPILDRVIEKKATTARKKGNKIPGVLTALVIFLFSCIRYYNFKKMTKARQNGVLVVTDRYPQTTIYGFYDGPGLSAAHTTNWFISKLVQWEYKLYDRMASVKPDIIFRLNIDVDTAFARKQDHDYELLKAKVEVTPKLSFRGAYIVDVDATLPYEEVYQIVWNMIKDII</sequence>
<keyword evidence="7" id="KW-1185">Reference proteome</keyword>
<evidence type="ECO:0000313" key="7">
    <source>
        <dbReference type="Proteomes" id="UP001154259"/>
    </source>
</evidence>
<dbReference type="GO" id="GO:0006227">
    <property type="term" value="P:dUDP biosynthetic process"/>
    <property type="evidence" value="ECO:0007669"/>
    <property type="project" value="TreeGrafter"/>
</dbReference>
<gene>
    <name evidence="5" type="ORF">R53529_LOCUS1627</name>
    <name evidence="4" type="ORF">R53530_LOCUS1721</name>
</gene>
<keyword evidence="4" id="KW-0808">Transferase</keyword>
<dbReference type="PANTHER" id="PTHR10344:SF4">
    <property type="entry name" value="UMP-CMP KINASE 2, MITOCHONDRIAL"/>
    <property type="match status" value="1"/>
</dbReference>
<reference evidence="4" key="1">
    <citation type="submission" date="2022-10" db="EMBL/GenBank/DDBJ databases">
        <authorList>
            <person name="Botero Cardona J."/>
        </authorList>
    </citation>
    <scope>NUCLEOTIDE SEQUENCE</scope>
    <source>
        <strain evidence="4">LMG 31819</strain>
        <strain evidence="5">R-53529</strain>
    </source>
</reference>
<feature type="transmembrane region" description="Helical" evidence="3">
    <location>
        <begin position="98"/>
        <end position="116"/>
    </location>
</feature>
<evidence type="ECO:0000313" key="6">
    <source>
        <dbReference type="Proteomes" id="UP001154255"/>
    </source>
</evidence>
<proteinExistence type="predicted"/>
<organism evidence="4 6">
    <name type="scientific">Commensalibacter communis</name>
    <dbReference type="NCBI Taxonomy" id="2972786"/>
    <lineage>
        <taxon>Bacteria</taxon>
        <taxon>Pseudomonadati</taxon>
        <taxon>Pseudomonadota</taxon>
        <taxon>Alphaproteobacteria</taxon>
        <taxon>Acetobacterales</taxon>
        <taxon>Acetobacteraceae</taxon>
    </lineage>
</organism>
<dbReference type="GO" id="GO:0006233">
    <property type="term" value="P:dTDP biosynthetic process"/>
    <property type="evidence" value="ECO:0007669"/>
    <property type="project" value="TreeGrafter"/>
</dbReference>
<keyword evidence="4" id="KW-0418">Kinase</keyword>
<dbReference type="AlphaFoldDB" id="A0A9W4TQC6"/>
<evidence type="ECO:0000313" key="4">
    <source>
        <dbReference type="EMBL" id="CAI3949258.1"/>
    </source>
</evidence>
<evidence type="ECO:0000313" key="5">
    <source>
        <dbReference type="EMBL" id="CAI3949755.1"/>
    </source>
</evidence>
<dbReference type="EMBL" id="CAMXCM010000004">
    <property type="protein sequence ID" value="CAI3949258.1"/>
    <property type="molecule type" value="Genomic_DNA"/>
</dbReference>
<dbReference type="EMBL" id="CAMXCS010000003">
    <property type="protein sequence ID" value="CAI3949755.1"/>
    <property type="molecule type" value="Genomic_DNA"/>
</dbReference>
<dbReference type="GO" id="GO:0005524">
    <property type="term" value="F:ATP binding"/>
    <property type="evidence" value="ECO:0007669"/>
    <property type="project" value="UniProtKB-KW"/>
</dbReference>
<dbReference type="Proteomes" id="UP001154259">
    <property type="component" value="Unassembled WGS sequence"/>
</dbReference>
<keyword evidence="1" id="KW-0547">Nucleotide-binding</keyword>
<comment type="caution">
    <text evidence="4">The sequence shown here is derived from an EMBL/GenBank/DDBJ whole genome shotgun (WGS) entry which is preliminary data.</text>
</comment>
<keyword evidence="3" id="KW-1133">Transmembrane helix</keyword>
<evidence type="ECO:0000256" key="1">
    <source>
        <dbReference type="ARBA" id="ARBA00022741"/>
    </source>
</evidence>
<accession>A0A9W4TQC6</accession>
<keyword evidence="3" id="KW-0472">Membrane</keyword>
<dbReference type="CDD" id="cd01672">
    <property type="entry name" value="TMPK"/>
    <property type="match status" value="1"/>
</dbReference>
<dbReference type="Proteomes" id="UP001154255">
    <property type="component" value="Unassembled WGS sequence"/>
</dbReference>
<protein>
    <submittedName>
        <fullName evidence="4 5">Thymidylate kinase (Tmk)</fullName>
    </submittedName>
</protein>
<dbReference type="GO" id="GO:0006235">
    <property type="term" value="P:dTTP biosynthetic process"/>
    <property type="evidence" value="ECO:0007669"/>
    <property type="project" value="TreeGrafter"/>
</dbReference>
<keyword evidence="3" id="KW-0812">Transmembrane</keyword>
<dbReference type="PROSITE" id="PS51257">
    <property type="entry name" value="PROKAR_LIPOPROTEIN"/>
    <property type="match status" value="1"/>
</dbReference>
<keyword evidence="2" id="KW-0067">ATP-binding</keyword>
<dbReference type="InterPro" id="IPR027417">
    <property type="entry name" value="P-loop_NTPase"/>
</dbReference>
<dbReference type="Gene3D" id="3.40.50.300">
    <property type="entry name" value="P-loop containing nucleotide triphosphate hydrolases"/>
    <property type="match status" value="1"/>
</dbReference>